<reference evidence="4" key="2">
    <citation type="journal article" date="2019" name="Int. J. Syst. Evol. Microbiol.">
        <title>The Global Catalogue of Microorganisms (GCM) 10K type strain sequencing project: providing services to taxonomists for standard genome sequencing and annotation.</title>
        <authorList>
            <consortium name="The Broad Institute Genomics Platform"/>
            <consortium name="The Broad Institute Genome Sequencing Center for Infectious Disease"/>
            <person name="Wu L."/>
            <person name="Ma J."/>
        </authorList>
    </citation>
    <scope>NUCLEOTIDE SEQUENCE [LARGE SCALE GENOMIC DNA]</scope>
    <source>
        <strain evidence="4">CGMCC 1.18437</strain>
    </source>
</reference>
<accession>A0A7W8KE54</accession>
<name>A0A7W8KE54_9DEIO</name>
<dbReference type="InterPro" id="IPR010352">
    <property type="entry name" value="DUF945"/>
</dbReference>
<comment type="caution">
    <text evidence="2">The sequence shown here is derived from an EMBL/GenBank/DDBJ whole genome shotgun (WGS) entry which is preliminary data.</text>
</comment>
<evidence type="ECO:0000313" key="4">
    <source>
        <dbReference type="Proteomes" id="UP000619376"/>
    </source>
</evidence>
<dbReference type="InterPro" id="IPR006311">
    <property type="entry name" value="TAT_signal"/>
</dbReference>
<dbReference type="Proteomes" id="UP000539473">
    <property type="component" value="Unassembled WGS sequence"/>
</dbReference>
<reference evidence="1" key="1">
    <citation type="journal article" date="2014" name="Int. J. Syst. Evol. Microbiol.">
        <title>Complete genome of a new Firmicutes species belonging to the dominant human colonic microbiota ('Ruminococcus bicirculans') reveals two chromosomes and a selective capacity to utilize plant glucans.</title>
        <authorList>
            <consortium name="NISC Comparative Sequencing Program"/>
            <person name="Wegmann U."/>
            <person name="Louis P."/>
            <person name="Goesmann A."/>
            <person name="Henrissat B."/>
            <person name="Duncan S.H."/>
            <person name="Flint H.J."/>
        </authorList>
    </citation>
    <scope>NUCLEOTIDE SEQUENCE</scope>
    <source>
        <strain evidence="1">CGMCC 1.18437</strain>
    </source>
</reference>
<dbReference type="Proteomes" id="UP000619376">
    <property type="component" value="Unassembled WGS sequence"/>
</dbReference>
<dbReference type="EMBL" id="JACHFK010000001">
    <property type="protein sequence ID" value="MBB5375398.1"/>
    <property type="molecule type" value="Genomic_DNA"/>
</dbReference>
<keyword evidence="4" id="KW-1185">Reference proteome</keyword>
<evidence type="ECO:0000313" key="2">
    <source>
        <dbReference type="EMBL" id="MBB5375398.1"/>
    </source>
</evidence>
<dbReference type="AlphaFoldDB" id="A0A7W8KE54"/>
<dbReference type="EMBL" id="BNAJ01000001">
    <property type="protein sequence ID" value="GHF29585.1"/>
    <property type="molecule type" value="Genomic_DNA"/>
</dbReference>
<reference evidence="1" key="4">
    <citation type="submission" date="2024-05" db="EMBL/GenBank/DDBJ databases">
        <authorList>
            <person name="Sun Q."/>
            <person name="Zhou Y."/>
        </authorList>
    </citation>
    <scope>NUCLEOTIDE SEQUENCE</scope>
    <source>
        <strain evidence="1">CGMCC 1.18437</strain>
    </source>
</reference>
<dbReference type="RefSeq" id="WP_184109611.1">
    <property type="nucleotide sequence ID" value="NZ_BNAJ01000001.1"/>
</dbReference>
<organism evidence="2 3">
    <name type="scientific">Deinococcus metalli</name>
    <dbReference type="NCBI Taxonomy" id="1141878"/>
    <lineage>
        <taxon>Bacteria</taxon>
        <taxon>Thermotogati</taxon>
        <taxon>Deinococcota</taxon>
        <taxon>Deinococci</taxon>
        <taxon>Deinococcales</taxon>
        <taxon>Deinococcaceae</taxon>
        <taxon>Deinococcus</taxon>
    </lineage>
</organism>
<evidence type="ECO:0000313" key="1">
    <source>
        <dbReference type="EMBL" id="GHF29585.1"/>
    </source>
</evidence>
<evidence type="ECO:0000313" key="3">
    <source>
        <dbReference type="Proteomes" id="UP000539473"/>
    </source>
</evidence>
<dbReference type="Pfam" id="PF06097">
    <property type="entry name" value="DUF945"/>
    <property type="match status" value="1"/>
</dbReference>
<protein>
    <submittedName>
        <fullName evidence="2">Uncharacterized protein YdgA (DUF945 family)</fullName>
    </submittedName>
</protein>
<dbReference type="PROSITE" id="PS51318">
    <property type="entry name" value="TAT"/>
    <property type="match status" value="1"/>
</dbReference>
<reference evidence="2 3" key="3">
    <citation type="submission" date="2020-08" db="EMBL/GenBank/DDBJ databases">
        <title>Genomic Encyclopedia of Type Strains, Phase IV (KMG-IV): sequencing the most valuable type-strain genomes for metagenomic binning, comparative biology and taxonomic classification.</title>
        <authorList>
            <person name="Goeker M."/>
        </authorList>
    </citation>
    <scope>NUCLEOTIDE SEQUENCE [LARGE SCALE GENOMIC DNA]</scope>
    <source>
        <strain evidence="2 3">DSM 27521</strain>
    </source>
</reference>
<sequence length="462" mass="46731">MTRITKPPPGRARPRRRSPLAAVALTAVIALGAVAGATAVFAGRTQAVANDLTTQLNATLGPTGVVTVTQTAYRRGLTSSTQILDVRISDQGAGVPFDVIVTNRIQHGPFPGLRGVAQATVDTEVAFKDAAAQAAYDRAFPNRKPTLHTVVGLAGGSDSTLDVPAGSVRADDGTQVTWQAAHALLAVAGTTTRSTVTWPGGTVVSADGGATVRGLTATGTTHQSAGRALGTGTATVELQGVSFIGGGQNVELGTVKVSSETTEAGGFYGSAARYDVGTLKAGGQTVSDLRVHVGVSHVPGAPLERIVTLLQQAQQGSVAPGRRETLTPAQQQQLQSDLLDVLRGGPALDIERISVTRPAGEVAVTGRITVPGAATLTAPQLAQVAQSPALLGGLLAVTLNVRGSEAAITDLVSSVGAPGQGIAQNLGALEQAGYITRAGRTLSTTLRLDGGAVTLNGRSLGE</sequence>
<gene>
    <name evidence="1" type="ORF">GCM10017781_01970</name>
    <name evidence="2" type="ORF">HNQ07_000842</name>
</gene>
<proteinExistence type="predicted"/>